<feature type="non-terminal residue" evidence="2">
    <location>
        <position position="238"/>
    </location>
</feature>
<evidence type="ECO:0000313" key="2">
    <source>
        <dbReference type="EMBL" id="CAD1476307.1"/>
    </source>
</evidence>
<dbReference type="EMBL" id="CAJDYZ010009240">
    <property type="protein sequence ID" value="CAD1476307.1"/>
    <property type="molecule type" value="Genomic_DNA"/>
</dbReference>
<feature type="region of interest" description="Disordered" evidence="1">
    <location>
        <begin position="206"/>
        <end position="238"/>
    </location>
</feature>
<reference evidence="2" key="1">
    <citation type="submission" date="2020-07" db="EMBL/GenBank/DDBJ databases">
        <authorList>
            <person name="Nazaruddin N."/>
        </authorList>
    </citation>
    <scope>NUCLEOTIDE SEQUENCE</scope>
</reference>
<organism evidence="2 3">
    <name type="scientific">Heterotrigona itama</name>
    <dbReference type="NCBI Taxonomy" id="395501"/>
    <lineage>
        <taxon>Eukaryota</taxon>
        <taxon>Metazoa</taxon>
        <taxon>Ecdysozoa</taxon>
        <taxon>Arthropoda</taxon>
        <taxon>Hexapoda</taxon>
        <taxon>Insecta</taxon>
        <taxon>Pterygota</taxon>
        <taxon>Neoptera</taxon>
        <taxon>Endopterygota</taxon>
        <taxon>Hymenoptera</taxon>
        <taxon>Apocrita</taxon>
        <taxon>Aculeata</taxon>
        <taxon>Apoidea</taxon>
        <taxon>Anthophila</taxon>
        <taxon>Apidae</taxon>
        <taxon>Heterotrigona</taxon>
    </lineage>
</organism>
<keyword evidence="3" id="KW-1185">Reference proteome</keyword>
<proteinExistence type="predicted"/>
<dbReference type="AlphaFoldDB" id="A0A6V7H9H7"/>
<dbReference type="Proteomes" id="UP000752696">
    <property type="component" value="Unassembled WGS sequence"/>
</dbReference>
<sequence length="238" mass="27658">NGKGIGCPQGRWKLSEMMLLESRLLKVDVTVVRNPSMTVERTTITLKNEHFPDITDLFVDVETICDEQPFRIYCRISERDYVPVFNFISFKGGLELICNPEIYVVVDEPLLRQRSSTNRDFAGRSNDFKGISKASDHFEFIQSEFTEDSLSRMLTDVEILQCALSVLREYDDDPAAAFRYLFVRTRPLYERELKDTDRQMKILIKGLPRPKAKPSHEPFPEVKNIRSRTISKASKKRR</sequence>
<comment type="caution">
    <text evidence="2">The sequence shown here is derived from an EMBL/GenBank/DDBJ whole genome shotgun (WGS) entry which is preliminary data.</text>
</comment>
<accession>A0A6V7H9H7</accession>
<evidence type="ECO:0000313" key="3">
    <source>
        <dbReference type="Proteomes" id="UP000752696"/>
    </source>
</evidence>
<evidence type="ECO:0000256" key="1">
    <source>
        <dbReference type="SAM" id="MobiDB-lite"/>
    </source>
</evidence>
<feature type="compositionally biased region" description="Basic and acidic residues" evidence="1">
    <location>
        <begin position="214"/>
        <end position="224"/>
    </location>
</feature>
<name>A0A6V7H9H7_9HYME</name>
<gene>
    <name evidence="2" type="ORF">MHI_LOCUS637267</name>
</gene>
<dbReference type="OrthoDB" id="7610920at2759"/>
<protein>
    <submittedName>
        <fullName evidence="2">Uncharacterized protein</fullName>
    </submittedName>
</protein>
<feature type="non-terminal residue" evidence="2">
    <location>
        <position position="1"/>
    </location>
</feature>